<evidence type="ECO:0000313" key="5">
    <source>
        <dbReference type="Proteomes" id="UP001519287"/>
    </source>
</evidence>
<evidence type="ECO:0000259" key="2">
    <source>
        <dbReference type="Pfam" id="PF01408"/>
    </source>
</evidence>
<comment type="caution">
    <text evidence="4">The sequence shown here is derived from an EMBL/GenBank/DDBJ whole genome shotgun (WGS) entry which is preliminary data.</text>
</comment>
<dbReference type="PANTHER" id="PTHR43818">
    <property type="entry name" value="BCDNA.GH03377"/>
    <property type="match status" value="1"/>
</dbReference>
<dbReference type="Gene3D" id="3.40.50.720">
    <property type="entry name" value="NAD(P)-binding Rossmann-like Domain"/>
    <property type="match status" value="1"/>
</dbReference>
<dbReference type="Pfam" id="PF22725">
    <property type="entry name" value="GFO_IDH_MocA_C3"/>
    <property type="match status" value="1"/>
</dbReference>
<dbReference type="InterPro" id="IPR000683">
    <property type="entry name" value="Gfo/Idh/MocA-like_OxRdtase_N"/>
</dbReference>
<proteinExistence type="predicted"/>
<dbReference type="SUPFAM" id="SSF51735">
    <property type="entry name" value="NAD(P)-binding Rossmann-fold domains"/>
    <property type="match status" value="1"/>
</dbReference>
<name>A0ABS4IRM4_9BACL</name>
<gene>
    <name evidence="4" type="ORF">J2Z66_001823</name>
</gene>
<dbReference type="Gene3D" id="3.30.360.10">
    <property type="entry name" value="Dihydrodipicolinate Reductase, domain 2"/>
    <property type="match status" value="1"/>
</dbReference>
<dbReference type="InterPro" id="IPR050463">
    <property type="entry name" value="Gfo/Idh/MocA_oxidrdct_glycsds"/>
</dbReference>
<protein>
    <submittedName>
        <fullName evidence="4">Dehydrogenase</fullName>
    </submittedName>
</protein>
<dbReference type="EMBL" id="JAGGLB010000004">
    <property type="protein sequence ID" value="MBP1990225.1"/>
    <property type="molecule type" value="Genomic_DNA"/>
</dbReference>
<keyword evidence="5" id="KW-1185">Reference proteome</keyword>
<accession>A0ABS4IRM4</accession>
<dbReference type="SUPFAM" id="SSF55347">
    <property type="entry name" value="Glyceraldehyde-3-phosphate dehydrogenase-like, C-terminal domain"/>
    <property type="match status" value="1"/>
</dbReference>
<organism evidence="4 5">
    <name type="scientific">Paenibacillus eucommiae</name>
    <dbReference type="NCBI Taxonomy" id="1355755"/>
    <lineage>
        <taxon>Bacteria</taxon>
        <taxon>Bacillati</taxon>
        <taxon>Bacillota</taxon>
        <taxon>Bacilli</taxon>
        <taxon>Bacillales</taxon>
        <taxon>Paenibacillaceae</taxon>
        <taxon>Paenibacillus</taxon>
    </lineage>
</organism>
<dbReference type="InterPro" id="IPR055170">
    <property type="entry name" value="GFO_IDH_MocA-like_dom"/>
</dbReference>
<dbReference type="Proteomes" id="UP001519287">
    <property type="component" value="Unassembled WGS sequence"/>
</dbReference>
<feature type="domain" description="GFO/IDH/MocA-like oxidoreductase" evidence="3">
    <location>
        <begin position="137"/>
        <end position="260"/>
    </location>
</feature>
<feature type="domain" description="Gfo/Idh/MocA-like oxidoreductase N-terminal" evidence="2">
    <location>
        <begin position="8"/>
        <end position="128"/>
    </location>
</feature>
<evidence type="ECO:0000313" key="4">
    <source>
        <dbReference type="EMBL" id="MBP1990225.1"/>
    </source>
</evidence>
<keyword evidence="1" id="KW-0560">Oxidoreductase</keyword>
<dbReference type="Pfam" id="PF01408">
    <property type="entry name" value="GFO_IDH_MocA"/>
    <property type="match status" value="1"/>
</dbReference>
<reference evidence="4 5" key="1">
    <citation type="submission" date="2021-03" db="EMBL/GenBank/DDBJ databases">
        <title>Genomic Encyclopedia of Type Strains, Phase IV (KMG-IV): sequencing the most valuable type-strain genomes for metagenomic binning, comparative biology and taxonomic classification.</title>
        <authorList>
            <person name="Goeker M."/>
        </authorList>
    </citation>
    <scope>NUCLEOTIDE SEQUENCE [LARGE SCALE GENOMIC DNA]</scope>
    <source>
        <strain evidence="4 5">DSM 26048</strain>
    </source>
</reference>
<sequence>MNDNHAAIQVGVIGCGDIAEQRHIPTIHAFSGVDLVALCDSDIDRAERLAKAYQVPHVLSDYKQMLQRTELDAIVVATPPWHTPYIAMDCLRAGKHVLCEKPMAMDVATAMQVKETELETGYRVQVGFTYRHGLLLETLRSWIREGRLGSPLVYRLGIFDEVWDPAGNPEHYERIYRTMQRGSPSIHDGAHVADFLSFLSESPVQRVESFGLKTRHEFPSSNYDTSIIEFENGDMAKVEIGWFLPKFPKGEFEVIGPKGIAIFDRFEQYVQLRTDAITETVTLEEDWAMSCFREQFNKFIASIRLGQPFVPGSDEGISSLRLTKVIETSIHLNIHKGKE</sequence>
<evidence type="ECO:0000256" key="1">
    <source>
        <dbReference type="ARBA" id="ARBA00023002"/>
    </source>
</evidence>
<dbReference type="InterPro" id="IPR036291">
    <property type="entry name" value="NAD(P)-bd_dom_sf"/>
</dbReference>
<dbReference type="RefSeq" id="WP_209971014.1">
    <property type="nucleotide sequence ID" value="NZ_JAGGLB010000004.1"/>
</dbReference>
<dbReference type="PANTHER" id="PTHR43818:SF11">
    <property type="entry name" value="BCDNA.GH03377"/>
    <property type="match status" value="1"/>
</dbReference>
<evidence type="ECO:0000259" key="3">
    <source>
        <dbReference type="Pfam" id="PF22725"/>
    </source>
</evidence>